<organism evidence="2 3">
    <name type="scientific">Aldrovandia affinis</name>
    <dbReference type="NCBI Taxonomy" id="143900"/>
    <lineage>
        <taxon>Eukaryota</taxon>
        <taxon>Metazoa</taxon>
        <taxon>Chordata</taxon>
        <taxon>Craniata</taxon>
        <taxon>Vertebrata</taxon>
        <taxon>Euteleostomi</taxon>
        <taxon>Actinopterygii</taxon>
        <taxon>Neopterygii</taxon>
        <taxon>Teleostei</taxon>
        <taxon>Notacanthiformes</taxon>
        <taxon>Halosauridae</taxon>
        <taxon>Aldrovandia</taxon>
    </lineage>
</organism>
<feature type="region of interest" description="Disordered" evidence="1">
    <location>
        <begin position="80"/>
        <end position="113"/>
    </location>
</feature>
<proteinExistence type="predicted"/>
<evidence type="ECO:0000313" key="3">
    <source>
        <dbReference type="Proteomes" id="UP001221898"/>
    </source>
</evidence>
<feature type="region of interest" description="Disordered" evidence="1">
    <location>
        <begin position="38"/>
        <end position="57"/>
    </location>
</feature>
<reference evidence="2" key="1">
    <citation type="journal article" date="2023" name="Science">
        <title>Genome structures resolve the early diversification of teleost fishes.</title>
        <authorList>
            <person name="Parey E."/>
            <person name="Louis A."/>
            <person name="Montfort J."/>
            <person name="Bouchez O."/>
            <person name="Roques C."/>
            <person name="Iampietro C."/>
            <person name="Lluch J."/>
            <person name="Castinel A."/>
            <person name="Donnadieu C."/>
            <person name="Desvignes T."/>
            <person name="Floi Bucao C."/>
            <person name="Jouanno E."/>
            <person name="Wen M."/>
            <person name="Mejri S."/>
            <person name="Dirks R."/>
            <person name="Jansen H."/>
            <person name="Henkel C."/>
            <person name="Chen W.J."/>
            <person name="Zahm M."/>
            <person name="Cabau C."/>
            <person name="Klopp C."/>
            <person name="Thompson A.W."/>
            <person name="Robinson-Rechavi M."/>
            <person name="Braasch I."/>
            <person name="Lecointre G."/>
            <person name="Bobe J."/>
            <person name="Postlethwait J.H."/>
            <person name="Berthelot C."/>
            <person name="Roest Crollius H."/>
            <person name="Guiguen Y."/>
        </authorList>
    </citation>
    <scope>NUCLEOTIDE SEQUENCE</scope>
    <source>
        <strain evidence="2">NC1722</strain>
    </source>
</reference>
<feature type="compositionally biased region" description="Polar residues" evidence="1">
    <location>
        <begin position="40"/>
        <end position="54"/>
    </location>
</feature>
<dbReference type="EMBL" id="JAINUG010000009">
    <property type="protein sequence ID" value="KAJ8415408.1"/>
    <property type="molecule type" value="Genomic_DNA"/>
</dbReference>
<dbReference type="Proteomes" id="UP001221898">
    <property type="component" value="Unassembled WGS sequence"/>
</dbReference>
<comment type="caution">
    <text evidence="2">The sequence shown here is derived from an EMBL/GenBank/DDBJ whole genome shotgun (WGS) entry which is preliminary data.</text>
</comment>
<gene>
    <name evidence="2" type="ORF">AAFF_G00423880</name>
</gene>
<protein>
    <submittedName>
        <fullName evidence="2">Uncharacterized protein</fullName>
    </submittedName>
</protein>
<name>A0AAD7X077_9TELE</name>
<evidence type="ECO:0000313" key="2">
    <source>
        <dbReference type="EMBL" id="KAJ8415408.1"/>
    </source>
</evidence>
<evidence type="ECO:0000256" key="1">
    <source>
        <dbReference type="SAM" id="MobiDB-lite"/>
    </source>
</evidence>
<sequence length="168" mass="18860">MKELEALPAVRHELGRDGQGRGAGGLWKRSRLSALKASDRVTTQRTASNTTDNGSYGCGKRRLRAHAVFTLTCVVPGSRWGQRGRKQRGEPEHRRAVAHGGVRGRSEKHTKGRRLSARFTGPIPLLIFPCLAAPYFQRYLQTARRPGPDPVLKRTLCGVYTNRYRQER</sequence>
<feature type="region of interest" description="Disordered" evidence="1">
    <location>
        <begin position="1"/>
        <end position="25"/>
    </location>
</feature>
<keyword evidence="3" id="KW-1185">Reference proteome</keyword>
<dbReference type="AlphaFoldDB" id="A0AAD7X077"/>
<feature type="compositionally biased region" description="Basic and acidic residues" evidence="1">
    <location>
        <begin position="1"/>
        <end position="19"/>
    </location>
</feature>
<accession>A0AAD7X077</accession>